<dbReference type="EMBL" id="CAJVPS010000340">
    <property type="protein sequence ID" value="CAG8478594.1"/>
    <property type="molecule type" value="Genomic_DNA"/>
</dbReference>
<feature type="compositionally biased region" description="Acidic residues" evidence="1">
    <location>
        <begin position="115"/>
        <end position="124"/>
    </location>
</feature>
<dbReference type="OrthoDB" id="2449985at2759"/>
<feature type="region of interest" description="Disordered" evidence="1">
    <location>
        <begin position="186"/>
        <end position="207"/>
    </location>
</feature>
<reference evidence="2" key="1">
    <citation type="submission" date="2021-06" db="EMBL/GenBank/DDBJ databases">
        <authorList>
            <person name="Kallberg Y."/>
            <person name="Tangrot J."/>
            <person name="Rosling A."/>
        </authorList>
    </citation>
    <scope>NUCLEOTIDE SEQUENCE</scope>
    <source>
        <strain evidence="2">FL130A</strain>
    </source>
</reference>
<feature type="compositionally biased region" description="Polar residues" evidence="1">
    <location>
        <begin position="284"/>
        <end position="299"/>
    </location>
</feature>
<dbReference type="AlphaFoldDB" id="A0A9N8Z7F9"/>
<feature type="compositionally biased region" description="Polar residues" evidence="1">
    <location>
        <begin position="87"/>
        <end position="105"/>
    </location>
</feature>
<evidence type="ECO:0000256" key="1">
    <source>
        <dbReference type="SAM" id="MobiDB-lite"/>
    </source>
</evidence>
<comment type="caution">
    <text evidence="2">The sequence shown here is derived from an EMBL/GenBank/DDBJ whole genome shotgun (WGS) entry which is preliminary data.</text>
</comment>
<feature type="region of interest" description="Disordered" evidence="1">
    <location>
        <begin position="230"/>
        <end position="305"/>
    </location>
</feature>
<evidence type="ECO:0000313" key="3">
    <source>
        <dbReference type="Proteomes" id="UP000789508"/>
    </source>
</evidence>
<feature type="compositionally biased region" description="Polar residues" evidence="1">
    <location>
        <begin position="240"/>
        <end position="266"/>
    </location>
</feature>
<gene>
    <name evidence="2" type="ORF">ALEPTO_LOCUS2370</name>
</gene>
<keyword evidence="3" id="KW-1185">Reference proteome</keyword>
<dbReference type="Proteomes" id="UP000789508">
    <property type="component" value="Unassembled WGS sequence"/>
</dbReference>
<protein>
    <submittedName>
        <fullName evidence="2">5698_t:CDS:1</fullName>
    </submittedName>
</protein>
<feature type="region of interest" description="Disordered" evidence="1">
    <location>
        <begin position="84"/>
        <end position="174"/>
    </location>
</feature>
<organism evidence="2 3">
    <name type="scientific">Ambispora leptoticha</name>
    <dbReference type="NCBI Taxonomy" id="144679"/>
    <lineage>
        <taxon>Eukaryota</taxon>
        <taxon>Fungi</taxon>
        <taxon>Fungi incertae sedis</taxon>
        <taxon>Mucoromycota</taxon>
        <taxon>Glomeromycotina</taxon>
        <taxon>Glomeromycetes</taxon>
        <taxon>Archaeosporales</taxon>
        <taxon>Ambisporaceae</taxon>
        <taxon>Ambispora</taxon>
    </lineage>
</organism>
<proteinExistence type="predicted"/>
<feature type="compositionally biased region" description="Basic residues" evidence="1">
    <location>
        <begin position="148"/>
        <end position="162"/>
    </location>
</feature>
<evidence type="ECO:0000313" key="2">
    <source>
        <dbReference type="EMBL" id="CAG8478594.1"/>
    </source>
</evidence>
<name>A0A9N8Z7F9_9GLOM</name>
<accession>A0A9N8Z7F9</accession>
<sequence length="386" mass="43457">MLLPLCVYTQATKRAIEAYFQAGQQLRYVSQVIGELQALLPPDMCIKLPPGLLNEIPPIGVHDQTTNNASTAPLAVDFNDPHRNINIIESPQPTNGKSSNNSLTIENELKREIYSDEEEEEDELYPSPPLHQSSPVSSPEPIRNNSSTKRKRKSKQKDKIYHHQQPYETVKEESRLTTDQLYNNHEEEINDDAISSTSSVKQRKPKHTEVNITKIKYQALKRVRVPLNRNTQFDAEIPPTYSTTQTSPESANSSSQIINNEHTPQTPEAPAPSPENTSKRRSSATRVNNTIKRQGSASPKSVPLTDEQNALVDEFVKYLEPRLEKGEISQKGIANEIRERSGHTCQIVQGTISKMVRRIAVPKEENTIAAIRNWIEIEKGNRGTSE</sequence>